<feature type="compositionally biased region" description="Basic and acidic residues" evidence="1">
    <location>
        <begin position="19"/>
        <end position="32"/>
    </location>
</feature>
<feature type="non-terminal residue" evidence="2">
    <location>
        <position position="1"/>
    </location>
</feature>
<accession>A0A382RQ35</accession>
<dbReference type="EMBL" id="UINC01122932">
    <property type="protein sequence ID" value="SVC99058.1"/>
    <property type="molecule type" value="Genomic_DNA"/>
</dbReference>
<proteinExistence type="predicted"/>
<organism evidence="2">
    <name type="scientific">marine metagenome</name>
    <dbReference type="NCBI Taxonomy" id="408172"/>
    <lineage>
        <taxon>unclassified sequences</taxon>
        <taxon>metagenomes</taxon>
        <taxon>ecological metagenomes</taxon>
    </lineage>
</organism>
<dbReference type="AlphaFoldDB" id="A0A382RQ35"/>
<feature type="non-terminal residue" evidence="2">
    <location>
        <position position="49"/>
    </location>
</feature>
<sequence>HVECAAGRKRQTGVLQGHFRADRHRDDGDRVDWTQGDYEGLQEEEHRAM</sequence>
<name>A0A382RQ35_9ZZZZ</name>
<gene>
    <name evidence="2" type="ORF">METZ01_LOCUS351912</name>
</gene>
<protein>
    <submittedName>
        <fullName evidence="2">Uncharacterized protein</fullName>
    </submittedName>
</protein>
<evidence type="ECO:0000313" key="2">
    <source>
        <dbReference type="EMBL" id="SVC99058.1"/>
    </source>
</evidence>
<feature type="region of interest" description="Disordered" evidence="1">
    <location>
        <begin position="1"/>
        <end position="49"/>
    </location>
</feature>
<reference evidence="2" key="1">
    <citation type="submission" date="2018-05" db="EMBL/GenBank/DDBJ databases">
        <authorList>
            <person name="Lanie J.A."/>
            <person name="Ng W.-L."/>
            <person name="Kazmierczak K.M."/>
            <person name="Andrzejewski T.M."/>
            <person name="Davidsen T.M."/>
            <person name="Wayne K.J."/>
            <person name="Tettelin H."/>
            <person name="Glass J.I."/>
            <person name="Rusch D."/>
            <person name="Podicherti R."/>
            <person name="Tsui H.-C.T."/>
            <person name="Winkler M.E."/>
        </authorList>
    </citation>
    <scope>NUCLEOTIDE SEQUENCE</scope>
</reference>
<evidence type="ECO:0000256" key="1">
    <source>
        <dbReference type="SAM" id="MobiDB-lite"/>
    </source>
</evidence>